<evidence type="ECO:0000256" key="7">
    <source>
        <dbReference type="ARBA" id="ARBA00022679"/>
    </source>
</evidence>
<comment type="function">
    <text evidence="11">Adenosyl-L-methionine (AdoMet)-dependent tRNA (uracil-O(2)-)-methyltransferase.</text>
</comment>
<keyword evidence="5 11" id="KW-0963">Cytoplasm</keyword>
<evidence type="ECO:0000256" key="10">
    <source>
        <dbReference type="ARBA" id="ARBA00047957"/>
    </source>
</evidence>
<evidence type="ECO:0000256" key="12">
    <source>
        <dbReference type="SAM" id="MobiDB-lite"/>
    </source>
</evidence>
<keyword evidence="9 11" id="KW-0819">tRNA processing</keyword>
<dbReference type="PhylomeDB" id="B8MKM0"/>
<keyword evidence="8 11" id="KW-0949">S-adenosyl-L-methionine</keyword>
<dbReference type="eggNOG" id="KOG3790">
    <property type="taxonomic scope" value="Eukaryota"/>
</dbReference>
<dbReference type="GeneID" id="8107000"/>
<evidence type="ECO:0000313" key="14">
    <source>
        <dbReference type="Proteomes" id="UP000001745"/>
    </source>
</evidence>
<feature type="compositionally biased region" description="Basic and acidic residues" evidence="12">
    <location>
        <begin position="326"/>
        <end position="339"/>
    </location>
</feature>
<dbReference type="EC" id="2.1.1.211" evidence="3 11"/>
<dbReference type="GO" id="GO:0005737">
    <property type="term" value="C:cytoplasm"/>
    <property type="evidence" value="ECO:0007669"/>
    <property type="project" value="UniProtKB-SubCell"/>
</dbReference>
<evidence type="ECO:0000256" key="6">
    <source>
        <dbReference type="ARBA" id="ARBA00022603"/>
    </source>
</evidence>
<dbReference type="GO" id="GO:0030488">
    <property type="term" value="P:tRNA methylation"/>
    <property type="evidence" value="ECO:0007669"/>
    <property type="project" value="UniProtKB-UniRule"/>
</dbReference>
<evidence type="ECO:0000256" key="3">
    <source>
        <dbReference type="ARBA" id="ARBA00012795"/>
    </source>
</evidence>
<feature type="region of interest" description="Disordered" evidence="12">
    <location>
        <begin position="562"/>
        <end position="588"/>
    </location>
</feature>
<comment type="similarity">
    <text evidence="2 11">Belongs to the TRM44 family.</text>
</comment>
<dbReference type="Pfam" id="PF07757">
    <property type="entry name" value="AdoMet_MTase"/>
    <property type="match status" value="2"/>
</dbReference>
<dbReference type="STRING" id="441959.B8MKM0"/>
<comment type="catalytic activity">
    <reaction evidence="10 11">
        <text>uridine(44) in tRNA(Ser) + S-adenosyl-L-methionine = 2'-O-methyluridine(44) in tRNA(Ser) + S-adenosyl-L-homocysteine + H(+)</text>
        <dbReference type="Rhea" id="RHEA:43100"/>
        <dbReference type="Rhea" id="RHEA-COMP:10339"/>
        <dbReference type="Rhea" id="RHEA-COMP:10340"/>
        <dbReference type="ChEBI" id="CHEBI:15378"/>
        <dbReference type="ChEBI" id="CHEBI:57856"/>
        <dbReference type="ChEBI" id="CHEBI:59789"/>
        <dbReference type="ChEBI" id="CHEBI:65315"/>
        <dbReference type="ChEBI" id="CHEBI:74478"/>
        <dbReference type="EC" id="2.1.1.211"/>
    </reaction>
</comment>
<dbReference type="OrthoDB" id="10047021at2759"/>
<dbReference type="PANTHER" id="PTHR21210:SF0">
    <property type="entry name" value="TRNA (URACIL-O(2)-)-METHYLTRANSFERASE-RELATED"/>
    <property type="match status" value="1"/>
</dbReference>
<feature type="compositionally biased region" description="Polar residues" evidence="12">
    <location>
        <begin position="304"/>
        <end position="325"/>
    </location>
</feature>
<comment type="subcellular location">
    <subcellularLocation>
        <location evidence="1 11">Cytoplasm</location>
    </subcellularLocation>
</comment>
<feature type="compositionally biased region" description="Polar residues" evidence="12">
    <location>
        <begin position="573"/>
        <end position="587"/>
    </location>
</feature>
<organism evidence="13 14">
    <name type="scientific">Talaromyces stipitatus (strain ATCC 10500 / CBS 375.48 / QM 6759 / NRRL 1006)</name>
    <name type="common">Penicillium stipitatum</name>
    <dbReference type="NCBI Taxonomy" id="441959"/>
    <lineage>
        <taxon>Eukaryota</taxon>
        <taxon>Fungi</taxon>
        <taxon>Dikarya</taxon>
        <taxon>Ascomycota</taxon>
        <taxon>Pezizomycotina</taxon>
        <taxon>Eurotiomycetes</taxon>
        <taxon>Eurotiomycetidae</taxon>
        <taxon>Eurotiales</taxon>
        <taxon>Trichocomaceae</taxon>
        <taxon>Talaromyces</taxon>
        <taxon>Talaromyces sect. Talaromyces</taxon>
    </lineage>
</organism>
<keyword evidence="14" id="KW-1185">Reference proteome</keyword>
<dbReference type="GO" id="GO:0141101">
    <property type="term" value="F:tRNA(Ser) (uridine(44)-2'-O-)-methyltransferase activity"/>
    <property type="evidence" value="ECO:0007669"/>
    <property type="project" value="UniProtKB-EC"/>
</dbReference>
<dbReference type="EMBL" id="EQ962657">
    <property type="protein sequence ID" value="EED15375.1"/>
    <property type="molecule type" value="Genomic_DNA"/>
</dbReference>
<dbReference type="Proteomes" id="UP000001745">
    <property type="component" value="Unassembled WGS sequence"/>
</dbReference>
<name>B8MKM0_TALSN</name>
<evidence type="ECO:0000256" key="9">
    <source>
        <dbReference type="ARBA" id="ARBA00022694"/>
    </source>
</evidence>
<evidence type="ECO:0000256" key="2">
    <source>
        <dbReference type="ARBA" id="ARBA00009056"/>
    </source>
</evidence>
<evidence type="ECO:0000256" key="1">
    <source>
        <dbReference type="ARBA" id="ARBA00004496"/>
    </source>
</evidence>
<proteinExistence type="inferred from homology"/>
<evidence type="ECO:0000256" key="4">
    <source>
        <dbReference type="ARBA" id="ARBA00017788"/>
    </source>
</evidence>
<evidence type="ECO:0000256" key="8">
    <source>
        <dbReference type="ARBA" id="ARBA00022691"/>
    </source>
</evidence>
<gene>
    <name evidence="13" type="ORF">TSTA_048180</name>
</gene>
<keyword evidence="7 11" id="KW-0808">Transferase</keyword>
<evidence type="ECO:0000256" key="11">
    <source>
        <dbReference type="RuleBase" id="RU368004"/>
    </source>
</evidence>
<feature type="region of interest" description="Disordered" evidence="12">
    <location>
        <begin position="31"/>
        <end position="66"/>
    </location>
</feature>
<dbReference type="OMA" id="VIASHIY"/>
<accession>B8MKM0</accession>
<keyword evidence="6 11" id="KW-0489">Methyltransferase</keyword>
<dbReference type="InParanoid" id="B8MKM0"/>
<dbReference type="AlphaFoldDB" id="B8MKM0"/>
<dbReference type="InterPro" id="IPR011671">
    <property type="entry name" value="tRNA_uracil_MeTrfase"/>
</dbReference>
<dbReference type="HOGENOM" id="CLU_018580_0_0_1"/>
<protein>
    <recommendedName>
        <fullName evidence="4 11">tRNA (uracil-O(2)-)-methyltransferase</fullName>
        <ecNumber evidence="3 11">2.1.1.211</ecNumber>
    </recommendedName>
</protein>
<dbReference type="RefSeq" id="XP_002485328.1">
    <property type="nucleotide sequence ID" value="XM_002485283.1"/>
</dbReference>
<dbReference type="VEuPathDB" id="FungiDB:TSTA_048180"/>
<evidence type="ECO:0000313" key="13">
    <source>
        <dbReference type="EMBL" id="EED15375.1"/>
    </source>
</evidence>
<dbReference type="FunCoup" id="B8MKM0">
    <property type="interactions" value="86"/>
</dbReference>
<reference evidence="14" key="1">
    <citation type="journal article" date="2015" name="Genome Announc.">
        <title>Genome sequence of the AIDS-associated pathogen Penicillium marneffei (ATCC18224) and its near taxonomic relative Talaromyces stipitatus (ATCC10500).</title>
        <authorList>
            <person name="Nierman W.C."/>
            <person name="Fedorova-Abrams N.D."/>
            <person name="Andrianopoulos A."/>
        </authorList>
    </citation>
    <scope>NUCLEOTIDE SEQUENCE [LARGE SCALE GENOMIC DNA]</scope>
    <source>
        <strain evidence="14">ATCC 10500 / CBS 375.48 / QM 6759 / NRRL 1006</strain>
    </source>
</reference>
<sequence length="727" mass="81491">MRRKRASIANTEKPLKETIIPSVNILYRTHDSNSDTLEGNNYAEKADKPTLPSASPPENQDDGGGFSHWVTSLDLIREKLSFTPDVMYNLNNFLLGNPNMNSPHLFRADILYDSAGELKTPREKERMILGNESSSYSSESHLPYTEAKAEAPNIPGFELKRTVVSELIPRKPKLDRSLKQTSLYYEGVSSCSLRQAEDVDAVAVQRVLYLFLSDLKGLKDVPFYHPLIRGWGYLYDYEDHSFASSSRYEEGETAEASGNGTLSLHILPFPPAEGYDPYSVQLERILQNMLSTHIRLARNTRPTVLSTDTTPSTSQHNSSNTTGTKFQDEGYNPDKDNIIPRHMTQNTYSRLKTTYSHDLCKRWVETTEPSKHVFEDLAITAFLIELWRNMYGVIPKAERGEQAGEGDASNGGDSFPGFVDIACGNGVLVYVLLMEGYEGWGFDARQRKTWSIFPERVQDKLREAVYIPEPFVGEFVSTSSITTTTANSQQQETENCVDNIRIHNGIHYTTGDFSKGTFVISNHADELTVWTPLLAALACPEDPLPFLSIPCCSHALSGTRYRYSPPKNEKSSNIKSNPHQSEENPQTGDLKALRTEKQAASTSLLGSYPNSVAVLNSMYGSLTVKTMNVAKEVGYDVEKTLLRIPSTRNIGVIGGRKKGLVHKKLGKEEYKETVRRSIHEVVERECVMDGGVRAAARIWIERALGLQKPDHVRRSYASYSKYVHVND</sequence>
<dbReference type="PANTHER" id="PTHR21210">
    <property type="entry name" value="TRNA (URACIL-O(2)-)-METHYLTRANSFERASE-RELATED"/>
    <property type="match status" value="1"/>
</dbReference>
<feature type="region of interest" description="Disordered" evidence="12">
    <location>
        <begin position="304"/>
        <end position="340"/>
    </location>
</feature>
<evidence type="ECO:0000256" key="5">
    <source>
        <dbReference type="ARBA" id="ARBA00022490"/>
    </source>
</evidence>